<feature type="signal peptide" evidence="2">
    <location>
        <begin position="1"/>
        <end position="21"/>
    </location>
</feature>
<evidence type="ECO:0000313" key="4">
    <source>
        <dbReference type="Proteomes" id="UP000503640"/>
    </source>
</evidence>
<evidence type="ECO:0000256" key="1">
    <source>
        <dbReference type="PROSITE-ProRule" id="PRU00339"/>
    </source>
</evidence>
<dbReference type="RefSeq" id="WP_176064244.1">
    <property type="nucleotide sequence ID" value="NZ_BJTG01000003.1"/>
</dbReference>
<keyword evidence="1" id="KW-0802">TPR repeat</keyword>
<gene>
    <name evidence="3" type="ORF">AMYX_15080</name>
</gene>
<keyword evidence="2" id="KW-0732">Signal</keyword>
<evidence type="ECO:0000256" key="2">
    <source>
        <dbReference type="SAM" id="SignalP"/>
    </source>
</evidence>
<feature type="chain" id="PRO_5029739039" evidence="2">
    <location>
        <begin position="22"/>
        <end position="244"/>
    </location>
</feature>
<dbReference type="Proteomes" id="UP000503640">
    <property type="component" value="Unassembled WGS sequence"/>
</dbReference>
<dbReference type="Gene3D" id="3.40.30.10">
    <property type="entry name" value="Glutaredoxin"/>
    <property type="match status" value="1"/>
</dbReference>
<organism evidence="3 4">
    <name type="scientific">Anaeromyxobacter diazotrophicus</name>
    <dbReference type="NCBI Taxonomy" id="2590199"/>
    <lineage>
        <taxon>Bacteria</taxon>
        <taxon>Pseudomonadati</taxon>
        <taxon>Myxococcota</taxon>
        <taxon>Myxococcia</taxon>
        <taxon>Myxococcales</taxon>
        <taxon>Cystobacterineae</taxon>
        <taxon>Anaeromyxobacteraceae</taxon>
        <taxon>Anaeromyxobacter</taxon>
    </lineage>
</organism>
<dbReference type="PROSITE" id="PS50005">
    <property type="entry name" value="TPR"/>
    <property type="match status" value="1"/>
</dbReference>
<proteinExistence type="predicted"/>
<name>A0A7I9VLA5_9BACT</name>
<accession>A0A7I9VLA5</accession>
<reference evidence="4" key="1">
    <citation type="journal article" date="2020" name="Appl. Environ. Microbiol.">
        <title>Diazotrophic Anaeromyxobacter Isolates from Soils.</title>
        <authorList>
            <person name="Masuda Y."/>
            <person name="Yamanaka H."/>
            <person name="Xu Z.X."/>
            <person name="Shiratori Y."/>
            <person name="Aono T."/>
            <person name="Amachi S."/>
            <person name="Senoo K."/>
            <person name="Itoh H."/>
        </authorList>
    </citation>
    <scope>NUCLEOTIDE SEQUENCE [LARGE SCALE GENOMIC DNA]</scope>
    <source>
        <strain evidence="4">R267</strain>
    </source>
</reference>
<dbReference type="InterPro" id="IPR036249">
    <property type="entry name" value="Thioredoxin-like_sf"/>
</dbReference>
<dbReference type="InterPro" id="IPR011990">
    <property type="entry name" value="TPR-like_helical_dom_sf"/>
</dbReference>
<dbReference type="EMBL" id="BJTG01000003">
    <property type="protein sequence ID" value="GEJ56767.1"/>
    <property type="molecule type" value="Genomic_DNA"/>
</dbReference>
<keyword evidence="4" id="KW-1185">Reference proteome</keyword>
<dbReference type="SUPFAM" id="SSF52833">
    <property type="entry name" value="Thioredoxin-like"/>
    <property type="match status" value="1"/>
</dbReference>
<sequence>MRLITIGLALLSLAAAPSARARVVEGETLESAELATLGGGAEPLLARTATVNVILFWRPGQDASLDTLKQLAACEKAFQGKPIHMVAVVSGAYPAAEVRAAVSGAGLHVPVLVDAGDALYGKLEIRQHPMVVVTDARGKVTLAQPYVRLRYCDIVHAHVRYLLKEIDAAQLQAVLNPPAASMPSDDKGAVARRWINMGRREAEAGMCERAVVSFKKALEIAPGNADAQAGLAGCAGTKPAALAQ</sequence>
<comment type="caution">
    <text evidence="3">The sequence shown here is derived from an EMBL/GenBank/DDBJ whole genome shotgun (WGS) entry which is preliminary data.</text>
</comment>
<dbReference type="AlphaFoldDB" id="A0A7I9VLA5"/>
<dbReference type="SUPFAM" id="SSF48452">
    <property type="entry name" value="TPR-like"/>
    <property type="match status" value="1"/>
</dbReference>
<evidence type="ECO:0000313" key="3">
    <source>
        <dbReference type="EMBL" id="GEJ56767.1"/>
    </source>
</evidence>
<protein>
    <submittedName>
        <fullName evidence="3">Uncharacterized protein</fullName>
    </submittedName>
</protein>
<feature type="repeat" description="TPR" evidence="1">
    <location>
        <begin position="191"/>
        <end position="224"/>
    </location>
</feature>
<dbReference type="InterPro" id="IPR019734">
    <property type="entry name" value="TPR_rpt"/>
</dbReference>